<feature type="region of interest" description="Disordered" evidence="1">
    <location>
        <begin position="165"/>
        <end position="199"/>
    </location>
</feature>
<protein>
    <submittedName>
        <fullName evidence="3">Transposon protein</fullName>
    </submittedName>
</protein>
<dbReference type="EMBL" id="CAMXCT030002313">
    <property type="protein sequence ID" value="CAL4784587.1"/>
    <property type="molecule type" value="Genomic_DNA"/>
</dbReference>
<dbReference type="Proteomes" id="UP001152797">
    <property type="component" value="Unassembled WGS sequence"/>
</dbReference>
<dbReference type="EMBL" id="CAMXCT010002313">
    <property type="protein sequence ID" value="CAI3997275.1"/>
    <property type="molecule type" value="Genomic_DNA"/>
</dbReference>
<feature type="compositionally biased region" description="Low complexity" evidence="1">
    <location>
        <begin position="169"/>
        <end position="179"/>
    </location>
</feature>
<dbReference type="EMBL" id="CAMXCT020002313">
    <property type="protein sequence ID" value="CAL1150650.1"/>
    <property type="molecule type" value="Genomic_DNA"/>
</dbReference>
<name>A0A9P1CT85_9DINO</name>
<proteinExistence type="predicted"/>
<comment type="caution">
    <text evidence="2">The sequence shown here is derived from an EMBL/GenBank/DDBJ whole genome shotgun (WGS) entry which is preliminary data.</text>
</comment>
<accession>A0A9P1CT85</accession>
<sequence>MMSSPSSPSHSTPLSEVLLVSSPGFGVIDSGCGRTIVGQETLKEFEQLWRAKGIPVPAPFSEVNHFKFGNGQRETTDSSVKLPVVIAGRSGSIKAAIVKGSAPLLISRNALQLLEAVVNFGRNELSLFSDQITVPLTINAAGQYAINLLDQVGDLKQPSQEVLMNATTEPSKPSEPSSPAQLSADMSAGPDSDLQTWTRTDSFLNHTVTTGKQGPAWQSVRLYARSLPASIECPDPSAGA</sequence>
<evidence type="ECO:0000256" key="1">
    <source>
        <dbReference type="SAM" id="MobiDB-lite"/>
    </source>
</evidence>
<evidence type="ECO:0000313" key="4">
    <source>
        <dbReference type="Proteomes" id="UP001152797"/>
    </source>
</evidence>
<reference evidence="3 4" key="2">
    <citation type="submission" date="2024-05" db="EMBL/GenBank/DDBJ databases">
        <authorList>
            <person name="Chen Y."/>
            <person name="Shah S."/>
            <person name="Dougan E. K."/>
            <person name="Thang M."/>
            <person name="Chan C."/>
        </authorList>
    </citation>
    <scope>NUCLEOTIDE SEQUENCE [LARGE SCALE GENOMIC DNA]</scope>
</reference>
<reference evidence="2" key="1">
    <citation type="submission" date="2022-10" db="EMBL/GenBank/DDBJ databases">
        <authorList>
            <person name="Chen Y."/>
            <person name="Dougan E. K."/>
            <person name="Chan C."/>
            <person name="Rhodes N."/>
            <person name="Thang M."/>
        </authorList>
    </citation>
    <scope>NUCLEOTIDE SEQUENCE</scope>
</reference>
<organism evidence="2">
    <name type="scientific">Cladocopium goreaui</name>
    <dbReference type="NCBI Taxonomy" id="2562237"/>
    <lineage>
        <taxon>Eukaryota</taxon>
        <taxon>Sar</taxon>
        <taxon>Alveolata</taxon>
        <taxon>Dinophyceae</taxon>
        <taxon>Suessiales</taxon>
        <taxon>Symbiodiniaceae</taxon>
        <taxon>Cladocopium</taxon>
    </lineage>
</organism>
<keyword evidence="4" id="KW-1185">Reference proteome</keyword>
<dbReference type="AlphaFoldDB" id="A0A9P1CT85"/>
<evidence type="ECO:0000313" key="2">
    <source>
        <dbReference type="EMBL" id="CAI3997275.1"/>
    </source>
</evidence>
<dbReference type="OrthoDB" id="432966at2759"/>
<evidence type="ECO:0000313" key="3">
    <source>
        <dbReference type="EMBL" id="CAL4784587.1"/>
    </source>
</evidence>
<gene>
    <name evidence="2" type="ORF">C1SCF055_LOCUS23672</name>
</gene>